<dbReference type="GO" id="GO:0031047">
    <property type="term" value="P:regulatory ncRNA-mediated gene silencing"/>
    <property type="evidence" value="ECO:0007669"/>
    <property type="project" value="UniProtKB-KW"/>
</dbReference>
<comment type="subcellular location">
    <subcellularLocation>
        <location evidence="1">Cytoplasm</location>
    </subcellularLocation>
</comment>
<dbReference type="GO" id="GO:0016787">
    <property type="term" value="F:hydrolase activity"/>
    <property type="evidence" value="ECO:0007669"/>
    <property type="project" value="UniProtKB-KW"/>
</dbReference>
<reference evidence="18" key="1">
    <citation type="submission" date="2020-03" db="EMBL/GenBank/DDBJ databases">
        <title>Studies in the Genomics of Life Span.</title>
        <authorList>
            <person name="Glass D."/>
        </authorList>
    </citation>
    <scope>NUCLEOTIDE SEQUENCE</scope>
    <source>
        <strain evidence="18">SUZIE</strain>
        <tissue evidence="18">Muscle</tissue>
    </source>
</reference>
<feature type="compositionally biased region" description="Basic and acidic residues" evidence="15">
    <location>
        <begin position="36"/>
        <end position="46"/>
    </location>
</feature>
<evidence type="ECO:0000256" key="14">
    <source>
        <dbReference type="ARBA" id="ARBA00062441"/>
    </source>
</evidence>
<dbReference type="InterPro" id="IPR047384">
    <property type="entry name" value="Tudor_TDRD9"/>
</dbReference>
<dbReference type="GO" id="GO:0007283">
    <property type="term" value="P:spermatogenesis"/>
    <property type="evidence" value="ECO:0007669"/>
    <property type="project" value="UniProtKB-KW"/>
</dbReference>
<dbReference type="InterPro" id="IPR014001">
    <property type="entry name" value="Helicase_ATP-bd"/>
</dbReference>
<dbReference type="InterPro" id="IPR035437">
    <property type="entry name" value="SNase_OB-fold_sf"/>
</dbReference>
<dbReference type="SMART" id="SM00333">
    <property type="entry name" value="TUDOR"/>
    <property type="match status" value="1"/>
</dbReference>
<keyword evidence="11" id="KW-0469">Meiosis</keyword>
<dbReference type="GO" id="GO:0051321">
    <property type="term" value="P:meiotic cell cycle"/>
    <property type="evidence" value="ECO:0007669"/>
    <property type="project" value="UniProtKB-KW"/>
</dbReference>
<feature type="domain" description="Helicase ATP-binding" evidence="17">
    <location>
        <begin position="104"/>
        <end position="270"/>
    </location>
</feature>
<dbReference type="SMART" id="SM00487">
    <property type="entry name" value="DEXDc"/>
    <property type="match status" value="1"/>
</dbReference>
<keyword evidence="10" id="KW-0943">RNA-mediated gene silencing</keyword>
<accession>A0AA41T859</accession>
<evidence type="ECO:0000256" key="8">
    <source>
        <dbReference type="ARBA" id="ARBA00022806"/>
    </source>
</evidence>
<dbReference type="PANTHER" id="PTHR18934:SF113">
    <property type="entry name" value="ATP-DEPENDENT RNA HELICASE TDRD9"/>
    <property type="match status" value="1"/>
</dbReference>
<keyword evidence="8 18" id="KW-0547">Nucleotide-binding</keyword>
<feature type="compositionally biased region" description="Low complexity" evidence="15">
    <location>
        <begin position="65"/>
        <end position="74"/>
    </location>
</feature>
<dbReference type="PROSITE" id="PS50304">
    <property type="entry name" value="TUDOR"/>
    <property type="match status" value="1"/>
</dbReference>
<evidence type="ECO:0000256" key="1">
    <source>
        <dbReference type="ARBA" id="ARBA00004496"/>
    </source>
</evidence>
<dbReference type="Pfam" id="PF21010">
    <property type="entry name" value="HA2_C"/>
    <property type="match status" value="1"/>
</dbReference>
<comment type="function">
    <text evidence="13">ATP-binding RNA helicase which plays a central role during spermatogenesis by repressing transposable elements and preventing their mobilization, which is essential for the germline integrity. Acts via the piRNA metabolic process, which mediates the repression of transposable elements during meiosis by forming complexes composed of piRNAs and Piwi proteins and governs the methylation and subsequent repression of transposons. Acts downstream of piRNA biogenesis: exclusively required for transposon silencing in the nucleus, suggesting that it acts as a nuclear effector in the nucleus together with PIWIL4.</text>
</comment>
<keyword evidence="8 18" id="KW-0347">Helicase</keyword>
<dbReference type="GO" id="GO:0005524">
    <property type="term" value="F:ATP binding"/>
    <property type="evidence" value="ECO:0007669"/>
    <property type="project" value="InterPro"/>
</dbReference>
<sequence>MLRKLTVDQINDWFTIGKAVTNVELLGAPPALPAEAGRDEAQRKDAAPSAGPSTPAPASAPAPARPAAALGRTLSQRSSEMEYINKYRQLEAQEFDMYNSDQPSSGPESNSVVIIHGATGSGKSTQLPQYILDHYIQRCAYCNIVVTQPRKIGASSIARWISKERAWTLGGVVGYQVGLEKIATEDTRLIYMTTGVLLQKIVSAKSLMEFTHVFIDEVHERTEEMDFLLLVVRKLLRTNSRFVKVVLMSATINCKEFADYFAVPVQNKMNPAYIFEVEGKPYSIEEYYLNDLEHIYHSALSPHLLEEPVITKDIYDVAIALIQMFDDLDMKESGNKTWSGAQFVSERSSVLVFLPGLFGISGGNLDLGWYPRTHGYSSSSGCDLVVLLPPGNSRSPGKLPKQVILSTNIAESSVTVPDVKYGRAGRVSKGYCYRLIHKDFWERSIPDHVVPEMLRCPLGSTILKVKLLGMGEPRALLATALSPPSLSDIERTILLLKEVGALAVSGQREDENPHDGELTFLGRVLAQLPVNQQLGKLIVLGHVFGCLDECLIIAAALSLKNFFAMPFRQHLDGYRNKVNFSGSSKSDCLALVEAFKVAELYEELKNRISQFNMYVDPRRPILDQEYPHKQRFILQVVLAGAFYPNYFTFGQPDEEMAVRELAGKDPKTTIVLKHIPPYGFLYYKQLQSLFRQCGQVKSIVFDGTKVNVDFQKQTVDPMQVSFSTLDRSQTVADLLLTIDVTEVVEVGHFWGYRTDEKSAELLRKLTAEMNQLELAPLPTHPHPDLVCLAPFADFDKENYFRAQILYVSGNSAEVFFVDYGNRSHVDLRLLMEIPCQFLELPFQALEFKICKMRPSAKSLVCGEHWSSGASGRFASLVSGRALLVKVFSVVHSVLHVDVYRYSGAQDVVNIRDVLIREGHAELAEESYESKQSHEVLKGLFSKSVENVVDGSVPSSGKDDEKHLIRILLESFSSNRLGAPNCKAVLHGPFNPYELKCHSLTRISKFRCVWIEKESINSVIISDAPADLHQRMLVAASLSVNATGKQRAEEPVLRGKCIGTHACRISRLGHMAHGSRTDGCGSPCGTMLVCEEAKIQVLFLKQEPPVVSASAQRWRHYFVPNDSVPSGVDGEGKCYTGVLCGLGWNPTTEAPVLPEHDIELAFDVQFNVEDVVEINILRAAINKLVCDGPNGSKYLGPERIVQLQDNARQKLLGLFCQLKPREKIVPKWHEKPYEWNQVDPKLVMEQADREGSRGKNTFLYQLHKLVVLSP</sequence>
<keyword evidence="19" id="KW-1185">Reference proteome</keyword>
<evidence type="ECO:0000256" key="13">
    <source>
        <dbReference type="ARBA" id="ARBA00056364"/>
    </source>
</evidence>
<dbReference type="AlphaFoldDB" id="A0AA41T859"/>
<evidence type="ECO:0000256" key="5">
    <source>
        <dbReference type="ARBA" id="ARBA00022490"/>
    </source>
</evidence>
<keyword evidence="4" id="KW-0217">Developmental protein</keyword>
<evidence type="ECO:0000256" key="2">
    <source>
        <dbReference type="ARBA" id="ARBA00008792"/>
    </source>
</evidence>
<dbReference type="InterPro" id="IPR011545">
    <property type="entry name" value="DEAD/DEAH_box_helicase_dom"/>
</dbReference>
<evidence type="ECO:0000313" key="19">
    <source>
        <dbReference type="Proteomes" id="UP001166674"/>
    </source>
</evidence>
<dbReference type="Pfam" id="PF00270">
    <property type="entry name" value="DEAD"/>
    <property type="match status" value="1"/>
</dbReference>
<dbReference type="Gene3D" id="2.40.50.90">
    <property type="match status" value="1"/>
</dbReference>
<dbReference type="Pfam" id="PF00567">
    <property type="entry name" value="TUDOR"/>
    <property type="match status" value="1"/>
</dbReference>
<dbReference type="InterPro" id="IPR027417">
    <property type="entry name" value="P-loop_NTPase"/>
</dbReference>
<gene>
    <name evidence="18" type="ORF">SUZIE_198845</name>
</gene>
<keyword evidence="7" id="KW-0378">Hydrolase</keyword>
<feature type="compositionally biased region" description="Pro residues" evidence="15">
    <location>
        <begin position="54"/>
        <end position="64"/>
    </location>
</feature>
<dbReference type="GO" id="GO:0003723">
    <property type="term" value="F:RNA binding"/>
    <property type="evidence" value="ECO:0007669"/>
    <property type="project" value="TreeGrafter"/>
</dbReference>
<proteinExistence type="inferred from homology"/>
<dbReference type="GO" id="GO:0005634">
    <property type="term" value="C:nucleus"/>
    <property type="evidence" value="ECO:0007669"/>
    <property type="project" value="UniProtKB-ARBA"/>
</dbReference>
<dbReference type="SMART" id="SM00847">
    <property type="entry name" value="HA2"/>
    <property type="match status" value="1"/>
</dbReference>
<evidence type="ECO:0000256" key="6">
    <source>
        <dbReference type="ARBA" id="ARBA00022782"/>
    </source>
</evidence>
<comment type="similarity">
    <text evidence="2">Belongs to the DEAD box helicase family. DEAH subfamily.</text>
</comment>
<evidence type="ECO:0000256" key="9">
    <source>
        <dbReference type="ARBA" id="ARBA00022871"/>
    </source>
</evidence>
<dbReference type="EMBL" id="JAATJV010424090">
    <property type="protein sequence ID" value="MBZ3888616.1"/>
    <property type="molecule type" value="Genomic_DNA"/>
</dbReference>
<keyword evidence="5" id="KW-0963">Cytoplasm</keyword>
<comment type="caution">
    <text evidence="18">The sequence shown here is derived from an EMBL/GenBank/DDBJ whole genome shotgun (WGS) entry which is preliminary data.</text>
</comment>
<comment type="subunit">
    <text evidence="14">Interacts with piRNA-associated proteins PIWIL1 and PIWIL4.</text>
</comment>
<dbReference type="Gene3D" id="1.20.120.1080">
    <property type="match status" value="1"/>
</dbReference>
<evidence type="ECO:0000259" key="17">
    <source>
        <dbReference type="PROSITE" id="PS51192"/>
    </source>
</evidence>
<evidence type="ECO:0000256" key="12">
    <source>
        <dbReference type="ARBA" id="ARBA00047984"/>
    </source>
</evidence>
<dbReference type="PANTHER" id="PTHR18934">
    <property type="entry name" value="ATP-DEPENDENT RNA HELICASE"/>
    <property type="match status" value="1"/>
</dbReference>
<keyword evidence="9" id="KW-0744">Spermatogenesis</keyword>
<dbReference type="CDD" id="cd20431">
    <property type="entry name" value="Tudor_TDRD9"/>
    <property type="match status" value="1"/>
</dbReference>
<evidence type="ECO:0000256" key="7">
    <source>
        <dbReference type="ARBA" id="ARBA00022801"/>
    </source>
</evidence>
<dbReference type="GO" id="GO:0005737">
    <property type="term" value="C:cytoplasm"/>
    <property type="evidence" value="ECO:0007669"/>
    <property type="project" value="UniProtKB-SubCell"/>
</dbReference>
<feature type="region of interest" description="Disordered" evidence="15">
    <location>
        <begin position="31"/>
        <end position="76"/>
    </location>
</feature>
<dbReference type="Proteomes" id="UP001166674">
    <property type="component" value="Unassembled WGS sequence"/>
</dbReference>
<evidence type="ECO:0000313" key="18">
    <source>
        <dbReference type="EMBL" id="MBZ3888616.1"/>
    </source>
</evidence>
<dbReference type="GO" id="GO:0003724">
    <property type="term" value="F:RNA helicase activity"/>
    <property type="evidence" value="ECO:0007669"/>
    <property type="project" value="UniProtKB-EC"/>
</dbReference>
<feature type="domain" description="Tudor" evidence="16">
    <location>
        <begin position="780"/>
        <end position="840"/>
    </location>
</feature>
<evidence type="ECO:0000256" key="3">
    <source>
        <dbReference type="ARBA" id="ARBA00012552"/>
    </source>
</evidence>
<dbReference type="SUPFAM" id="SSF52540">
    <property type="entry name" value="P-loop containing nucleoside triphosphate hydrolases"/>
    <property type="match status" value="1"/>
</dbReference>
<keyword evidence="6" id="KW-0221">Differentiation</keyword>
<dbReference type="Gene3D" id="3.40.50.300">
    <property type="entry name" value="P-loop containing nucleotide triphosphate hydrolases"/>
    <property type="match status" value="1"/>
</dbReference>
<evidence type="ECO:0000256" key="11">
    <source>
        <dbReference type="ARBA" id="ARBA00023254"/>
    </source>
</evidence>
<dbReference type="FunFam" id="1.20.120.1080:FF:000012">
    <property type="entry name" value="putative ATP-dependent RNA helicase TDRD9"/>
    <property type="match status" value="1"/>
</dbReference>
<comment type="catalytic activity">
    <reaction evidence="12">
        <text>ATP + H2O = ADP + phosphate + H(+)</text>
        <dbReference type="Rhea" id="RHEA:13065"/>
        <dbReference type="ChEBI" id="CHEBI:15377"/>
        <dbReference type="ChEBI" id="CHEBI:15378"/>
        <dbReference type="ChEBI" id="CHEBI:30616"/>
        <dbReference type="ChEBI" id="CHEBI:43474"/>
        <dbReference type="ChEBI" id="CHEBI:456216"/>
        <dbReference type="EC" id="3.6.4.13"/>
    </reaction>
</comment>
<organism evidence="18 19">
    <name type="scientific">Sciurus carolinensis</name>
    <name type="common">Eastern gray squirrel</name>
    <dbReference type="NCBI Taxonomy" id="30640"/>
    <lineage>
        <taxon>Eukaryota</taxon>
        <taxon>Metazoa</taxon>
        <taxon>Chordata</taxon>
        <taxon>Craniata</taxon>
        <taxon>Vertebrata</taxon>
        <taxon>Euteleostomi</taxon>
        <taxon>Mammalia</taxon>
        <taxon>Eutheria</taxon>
        <taxon>Euarchontoglires</taxon>
        <taxon>Glires</taxon>
        <taxon>Rodentia</taxon>
        <taxon>Sciuromorpha</taxon>
        <taxon>Sciuridae</taxon>
        <taxon>Sciurinae</taxon>
        <taxon>Sciurini</taxon>
        <taxon>Sciurus</taxon>
    </lineage>
</organism>
<dbReference type="FunFam" id="2.30.30.140:FF:000073">
    <property type="entry name" value="ATP-dependent RNA helicase TDRD9"/>
    <property type="match status" value="1"/>
</dbReference>
<dbReference type="GO" id="GO:0030154">
    <property type="term" value="P:cell differentiation"/>
    <property type="evidence" value="ECO:0007669"/>
    <property type="project" value="UniProtKB-KW"/>
</dbReference>
<evidence type="ECO:0000256" key="4">
    <source>
        <dbReference type="ARBA" id="ARBA00022473"/>
    </source>
</evidence>
<dbReference type="FunFam" id="2.40.50.90:FF:000016">
    <property type="entry name" value="Tudor domain containing 9"/>
    <property type="match status" value="1"/>
</dbReference>
<dbReference type="EC" id="3.6.4.13" evidence="3"/>
<evidence type="ECO:0000256" key="10">
    <source>
        <dbReference type="ARBA" id="ARBA00023158"/>
    </source>
</evidence>
<dbReference type="Gene3D" id="2.30.30.140">
    <property type="match status" value="1"/>
</dbReference>
<dbReference type="PROSITE" id="PS51192">
    <property type="entry name" value="HELICASE_ATP_BIND_1"/>
    <property type="match status" value="1"/>
</dbReference>
<evidence type="ECO:0000259" key="16">
    <source>
        <dbReference type="PROSITE" id="PS50304"/>
    </source>
</evidence>
<name>A0AA41T859_SCICA</name>
<dbReference type="InterPro" id="IPR007502">
    <property type="entry name" value="Helicase-assoc_dom"/>
</dbReference>
<dbReference type="InterPro" id="IPR002999">
    <property type="entry name" value="Tudor"/>
</dbReference>
<protein>
    <recommendedName>
        <fullName evidence="3">RNA helicase</fullName>
        <ecNumber evidence="3">3.6.4.13</ecNumber>
    </recommendedName>
</protein>
<dbReference type="FunFam" id="3.40.50.300:FF:001113">
    <property type="entry name" value="ATP-dependent RNA helicase TDRD9"/>
    <property type="match status" value="1"/>
</dbReference>
<dbReference type="SUPFAM" id="SSF63748">
    <property type="entry name" value="Tudor/PWWP/MBT"/>
    <property type="match status" value="1"/>
</dbReference>
<keyword evidence="8 18" id="KW-0067">ATP-binding</keyword>
<evidence type="ECO:0000256" key="15">
    <source>
        <dbReference type="SAM" id="MobiDB-lite"/>
    </source>
</evidence>